<accession>F0QS36</accession>
<dbReference type="KEGG" id="mss:MSU_0781"/>
<gene>
    <name evidence="1" type="ordered locus">MSU_0781</name>
</gene>
<reference evidence="1 2" key="1">
    <citation type="journal article" date="2011" name="J. Bacteriol.">
        <title>Complete genome sequences of two hemotropic Mycoplasmas, Mycoplasma haemofelis strain Ohio2 and Mycoplasma suis strain Illinois.</title>
        <authorList>
            <person name="Messick J.B."/>
            <person name="Santos A.P."/>
            <person name="Guimaraes A.M."/>
        </authorList>
    </citation>
    <scope>NUCLEOTIDE SEQUENCE [LARGE SCALE GENOMIC DNA]</scope>
    <source>
        <strain evidence="1 2">Illinois</strain>
    </source>
</reference>
<dbReference type="HOGENOM" id="CLU_1913258_0_0_14"/>
<sequence length="133" mass="14567">MRKISESEKKLIVGGAGRRRYSPLSSKPKSGIVNCNTRFHNISLLALSSIPGLITLGEEIYSFFFGDKGNAKQVSSHFSPVGSGYYGNYSGGGSNASNRRDFFSYASEALRPTIRFSPYYYKSGISFGVPWAV</sequence>
<dbReference type="RefSeq" id="WP_013610134.1">
    <property type="nucleotide sequence ID" value="NC_015155.1"/>
</dbReference>
<dbReference type="EMBL" id="CP002525">
    <property type="protein sequence ID" value="ADX98306.1"/>
    <property type="molecule type" value="Genomic_DNA"/>
</dbReference>
<proteinExistence type="predicted"/>
<protein>
    <submittedName>
        <fullName evidence="1">Uncharacterized protein</fullName>
    </submittedName>
</protein>
<evidence type="ECO:0000313" key="2">
    <source>
        <dbReference type="Proteomes" id="UP000007484"/>
    </source>
</evidence>
<evidence type="ECO:0000313" key="1">
    <source>
        <dbReference type="EMBL" id="ADX98306.1"/>
    </source>
</evidence>
<organism evidence="1 2">
    <name type="scientific">Mycoplasma suis (strain Illinois)</name>
    <dbReference type="NCBI Taxonomy" id="768700"/>
    <lineage>
        <taxon>Bacteria</taxon>
        <taxon>Bacillati</taxon>
        <taxon>Mycoplasmatota</taxon>
        <taxon>Mollicutes</taxon>
        <taxon>Mycoplasmataceae</taxon>
        <taxon>Mycoplasma</taxon>
    </lineage>
</organism>
<dbReference type="Proteomes" id="UP000007484">
    <property type="component" value="Chromosome"/>
</dbReference>
<dbReference type="AlphaFoldDB" id="F0QS36"/>
<name>F0QS36_MYCSL</name>
<keyword evidence="2" id="KW-1185">Reference proteome</keyword>
<dbReference type="STRING" id="768700.MSU_0781"/>